<feature type="compositionally biased region" description="Polar residues" evidence="1">
    <location>
        <begin position="16"/>
        <end position="35"/>
    </location>
</feature>
<accession>A0A8H4R2H9</accession>
<evidence type="ECO:0000313" key="2">
    <source>
        <dbReference type="EMBL" id="KAF4621228.1"/>
    </source>
</evidence>
<dbReference type="Proteomes" id="UP000521872">
    <property type="component" value="Unassembled WGS sequence"/>
</dbReference>
<dbReference type="AlphaFoldDB" id="A0A8H4R2H9"/>
<name>A0A8H4R2H9_9AGAR</name>
<sequence>MSVTVLPPYSSCALSTNAAGTSDSSSLPPTYSTAPSDGEETVAFTPRAGATNPTGTFKRDWPQATLILKDQEEGTRLPTYGRGGRVIGELGVKNLETVSRVTVKLFGQMNLSVADSGSASVILVSESRILWKQLQNDQTGATSELKCPSLLPIHIPIPQTYELHGKLWRLPPSYEATFLGIPALFVRCLYTLSITVTRTRSYRLASWTTSKTYVTMLNYRPRTRPHRPIIMLDSVFASIKPVPDDWQQLMANMHSRPKSGMKHIECHLFIPSIQTFALTEVIPFHLQLCSSLASLQELLPPSSPQLKLRNSKWGDCLQKDHSIRVYIVRQVLVEINGRRRFRTFTIGSSKMWPVPPVVHNGASSHGTWKDYDSASGEAGADTDDICLDWQGEVKCWPEVNSGGFSVGNLVVKDFLILALVPPNPRSCSLIPLQLSHAIRLVTDSWVDVDSLHPGDT</sequence>
<organism evidence="2 3">
    <name type="scientific">Agrocybe pediades</name>
    <dbReference type="NCBI Taxonomy" id="84607"/>
    <lineage>
        <taxon>Eukaryota</taxon>
        <taxon>Fungi</taxon>
        <taxon>Dikarya</taxon>
        <taxon>Basidiomycota</taxon>
        <taxon>Agaricomycotina</taxon>
        <taxon>Agaricomycetes</taxon>
        <taxon>Agaricomycetidae</taxon>
        <taxon>Agaricales</taxon>
        <taxon>Agaricineae</taxon>
        <taxon>Strophariaceae</taxon>
        <taxon>Agrocybe</taxon>
    </lineage>
</organism>
<reference evidence="2 3" key="1">
    <citation type="submission" date="2019-12" db="EMBL/GenBank/DDBJ databases">
        <authorList>
            <person name="Floudas D."/>
            <person name="Bentzer J."/>
            <person name="Ahren D."/>
            <person name="Johansson T."/>
            <person name="Persson P."/>
            <person name="Tunlid A."/>
        </authorList>
    </citation>
    <scope>NUCLEOTIDE SEQUENCE [LARGE SCALE GENOMIC DNA]</scope>
    <source>
        <strain evidence="2 3">CBS 102.39</strain>
    </source>
</reference>
<dbReference type="EMBL" id="JAACJL010000015">
    <property type="protein sequence ID" value="KAF4621228.1"/>
    <property type="molecule type" value="Genomic_DNA"/>
</dbReference>
<protein>
    <submittedName>
        <fullName evidence="2">Uncharacterized protein</fullName>
    </submittedName>
</protein>
<comment type="caution">
    <text evidence="2">The sequence shown here is derived from an EMBL/GenBank/DDBJ whole genome shotgun (WGS) entry which is preliminary data.</text>
</comment>
<gene>
    <name evidence="2" type="ORF">D9613_000797</name>
</gene>
<feature type="region of interest" description="Disordered" evidence="1">
    <location>
        <begin position="16"/>
        <end position="40"/>
    </location>
</feature>
<evidence type="ECO:0000313" key="3">
    <source>
        <dbReference type="Proteomes" id="UP000521872"/>
    </source>
</evidence>
<proteinExistence type="predicted"/>
<keyword evidence="3" id="KW-1185">Reference proteome</keyword>
<evidence type="ECO:0000256" key="1">
    <source>
        <dbReference type="SAM" id="MobiDB-lite"/>
    </source>
</evidence>